<organism evidence="11 13">
    <name type="scientific">Didymodactylos carnosus</name>
    <dbReference type="NCBI Taxonomy" id="1234261"/>
    <lineage>
        <taxon>Eukaryota</taxon>
        <taxon>Metazoa</taxon>
        <taxon>Spiralia</taxon>
        <taxon>Gnathifera</taxon>
        <taxon>Rotifera</taxon>
        <taxon>Eurotatoria</taxon>
        <taxon>Bdelloidea</taxon>
        <taxon>Philodinida</taxon>
        <taxon>Philodinidae</taxon>
        <taxon>Didymodactylos</taxon>
    </lineage>
</organism>
<evidence type="ECO:0000256" key="6">
    <source>
        <dbReference type="ARBA" id="ARBA00023004"/>
    </source>
</evidence>
<keyword evidence="13" id="KW-1185">Reference proteome</keyword>
<dbReference type="InterPro" id="IPR001128">
    <property type="entry name" value="Cyt_P450"/>
</dbReference>
<dbReference type="GO" id="GO:0008395">
    <property type="term" value="F:steroid hydroxylase activity"/>
    <property type="evidence" value="ECO:0007669"/>
    <property type="project" value="TreeGrafter"/>
</dbReference>
<dbReference type="InterPro" id="IPR002401">
    <property type="entry name" value="Cyt_P450_E_grp-I"/>
</dbReference>
<gene>
    <name evidence="11" type="ORF">GPM918_LOCUS31123</name>
    <name evidence="12" type="ORF">SRO942_LOCUS31755</name>
</gene>
<dbReference type="PANTHER" id="PTHR24302:SF15">
    <property type="entry name" value="FATTY-ACID PEROXYGENASE"/>
    <property type="match status" value="1"/>
</dbReference>
<evidence type="ECO:0008006" key="14">
    <source>
        <dbReference type="Google" id="ProtNLM"/>
    </source>
</evidence>
<dbReference type="AlphaFoldDB" id="A0A815HL53"/>
<dbReference type="PROSITE" id="PS00086">
    <property type="entry name" value="CYTOCHROME_P450"/>
    <property type="match status" value="1"/>
</dbReference>
<evidence type="ECO:0000256" key="3">
    <source>
        <dbReference type="ARBA" id="ARBA00022617"/>
    </source>
</evidence>
<dbReference type="EMBL" id="CAJNOQ010015119">
    <property type="protein sequence ID" value="CAF1355553.1"/>
    <property type="molecule type" value="Genomic_DNA"/>
</dbReference>
<dbReference type="InterPro" id="IPR050705">
    <property type="entry name" value="Cytochrome_P450_3A"/>
</dbReference>
<evidence type="ECO:0000256" key="4">
    <source>
        <dbReference type="ARBA" id="ARBA00022723"/>
    </source>
</evidence>
<evidence type="ECO:0000256" key="10">
    <source>
        <dbReference type="RuleBase" id="RU000461"/>
    </source>
</evidence>
<dbReference type="InterPro" id="IPR036396">
    <property type="entry name" value="Cyt_P450_sf"/>
</dbReference>
<keyword evidence="7 10" id="KW-0503">Monooxygenase</keyword>
<keyword evidence="6 9" id="KW-0408">Iron</keyword>
<keyword evidence="3 9" id="KW-0349">Heme</keyword>
<evidence type="ECO:0000256" key="2">
    <source>
        <dbReference type="ARBA" id="ARBA00010617"/>
    </source>
</evidence>
<feature type="binding site" description="axial binding residue" evidence="9">
    <location>
        <position position="481"/>
    </location>
    <ligand>
        <name>heme</name>
        <dbReference type="ChEBI" id="CHEBI:30413"/>
    </ligand>
    <ligandPart>
        <name>Fe</name>
        <dbReference type="ChEBI" id="CHEBI:18248"/>
    </ligandPart>
</feature>
<dbReference type="FunFam" id="1.10.630.10:FF:000182">
    <property type="entry name" value="Cytochrome P450 3A4"/>
    <property type="match status" value="1"/>
</dbReference>
<evidence type="ECO:0000256" key="7">
    <source>
        <dbReference type="ARBA" id="ARBA00023033"/>
    </source>
</evidence>
<name>A0A815HL53_9BILA</name>
<evidence type="ECO:0000256" key="5">
    <source>
        <dbReference type="ARBA" id="ARBA00023002"/>
    </source>
</evidence>
<evidence type="ECO:0000256" key="1">
    <source>
        <dbReference type="ARBA" id="ARBA00001971"/>
    </source>
</evidence>
<dbReference type="GO" id="GO:0020037">
    <property type="term" value="F:heme binding"/>
    <property type="evidence" value="ECO:0007669"/>
    <property type="project" value="InterPro"/>
</dbReference>
<dbReference type="CDD" id="cd11055">
    <property type="entry name" value="CYP3A-like"/>
    <property type="match status" value="1"/>
</dbReference>
<comment type="caution">
    <text evidence="11">The sequence shown here is derived from an EMBL/GenBank/DDBJ whole genome shotgun (WGS) entry which is preliminary data.</text>
</comment>
<keyword evidence="4 9" id="KW-0479">Metal-binding</keyword>
<dbReference type="PRINTS" id="PR00463">
    <property type="entry name" value="EP450I"/>
</dbReference>
<dbReference type="Proteomes" id="UP000663829">
    <property type="component" value="Unassembled WGS sequence"/>
</dbReference>
<reference evidence="11" key="1">
    <citation type="submission" date="2021-02" db="EMBL/GenBank/DDBJ databases">
        <authorList>
            <person name="Nowell W R."/>
        </authorList>
    </citation>
    <scope>NUCLEOTIDE SEQUENCE</scope>
</reference>
<accession>A0A815HL53</accession>
<proteinExistence type="inferred from homology"/>
<dbReference type="PRINTS" id="PR00385">
    <property type="entry name" value="P450"/>
</dbReference>
<dbReference type="OrthoDB" id="2789670at2759"/>
<protein>
    <recommendedName>
        <fullName evidence="14">Cytochrome P450</fullName>
    </recommendedName>
</protein>
<comment type="function">
    <text evidence="8">Cytochromes P450 are a group of heme-thiolate monooxygenases. They oxidize a variety of structurally unrelated compounds, including steroids, fatty acids, and xenobiotics.</text>
</comment>
<dbReference type="Gene3D" id="1.10.630.10">
    <property type="entry name" value="Cytochrome P450"/>
    <property type="match status" value="1"/>
</dbReference>
<evidence type="ECO:0000313" key="11">
    <source>
        <dbReference type="EMBL" id="CAF1355553.1"/>
    </source>
</evidence>
<evidence type="ECO:0000313" key="12">
    <source>
        <dbReference type="EMBL" id="CAF4228758.1"/>
    </source>
</evidence>
<sequence>MSFLTATLVTLLFVVVIAYIWRIRKAYDFFIRLGIPGPTPTFFFGNLSDVIKAKRISAAIQQWTEKYGHIFGYFEGHTPILVISDPDILQDLFVKSFSKFHSRRESPFASQHAKDAHLFNAVGLRWKRQRFVLNPTFSSLKLKQMSPLIHQSIEMLMKKMADQCARGEPFDIYAYFKRFTMDTIWSCGFGLETDMQNNVNDPYLLNSEKMFSPNKFRGIIFILVILITELTKVWRSIFQAANIIRYWLRRYIPATKRLIEESPSTWIMKQANEMIEKRKDIGHTGRTDLLQLMLESMSDQDFIQDGLAPCEKSDDTEVEAPLVRKITKHETSANILLFMVAGYETTSTALSYVIYVLATHPEEQRKLQEHIDAYFDPETEDTVPTYETVSEMNYLDMFIRETLRMFPLAPTAISRQSTEDFCIKGFGTVPANTLISVDMYNLHYNPNLWGPLDPQVFHPERFATKRHPMAWIPFGAGPRNCIGMRFALLEIKMLLVRLLKTYTVIDCGEKTRKPFEQLVEMPVIAPKEAIIQLERRDKQLQ</sequence>
<dbReference type="SUPFAM" id="SSF48264">
    <property type="entry name" value="Cytochrome P450"/>
    <property type="match status" value="1"/>
</dbReference>
<comment type="similarity">
    <text evidence="2 10">Belongs to the cytochrome P450 family.</text>
</comment>
<evidence type="ECO:0000256" key="9">
    <source>
        <dbReference type="PIRSR" id="PIRSR602401-1"/>
    </source>
</evidence>
<evidence type="ECO:0000313" key="13">
    <source>
        <dbReference type="Proteomes" id="UP000663829"/>
    </source>
</evidence>
<comment type="cofactor">
    <cofactor evidence="1 9">
        <name>heme</name>
        <dbReference type="ChEBI" id="CHEBI:30413"/>
    </cofactor>
</comment>
<dbReference type="Proteomes" id="UP000681722">
    <property type="component" value="Unassembled WGS sequence"/>
</dbReference>
<dbReference type="EMBL" id="CAJOBC010066716">
    <property type="protein sequence ID" value="CAF4228758.1"/>
    <property type="molecule type" value="Genomic_DNA"/>
</dbReference>
<dbReference type="InterPro" id="IPR017972">
    <property type="entry name" value="Cyt_P450_CS"/>
</dbReference>
<dbReference type="GO" id="GO:0005506">
    <property type="term" value="F:iron ion binding"/>
    <property type="evidence" value="ECO:0007669"/>
    <property type="project" value="InterPro"/>
</dbReference>
<dbReference type="GO" id="GO:0016705">
    <property type="term" value="F:oxidoreductase activity, acting on paired donors, with incorporation or reduction of molecular oxygen"/>
    <property type="evidence" value="ECO:0007669"/>
    <property type="project" value="InterPro"/>
</dbReference>
<keyword evidence="5 10" id="KW-0560">Oxidoreductase</keyword>
<dbReference type="Pfam" id="PF00067">
    <property type="entry name" value="p450"/>
    <property type="match status" value="1"/>
</dbReference>
<dbReference type="PANTHER" id="PTHR24302">
    <property type="entry name" value="CYTOCHROME P450 FAMILY 3"/>
    <property type="match status" value="1"/>
</dbReference>
<evidence type="ECO:0000256" key="8">
    <source>
        <dbReference type="ARBA" id="ARBA00043906"/>
    </source>
</evidence>